<evidence type="ECO:0000313" key="3">
    <source>
        <dbReference type="EMBL" id="MCU6796584.1"/>
    </source>
</evidence>
<proteinExistence type="predicted"/>
<dbReference type="RefSeq" id="WP_262687429.1">
    <property type="nucleotide sequence ID" value="NZ_JAOQIO010000107.1"/>
</dbReference>
<keyword evidence="4" id="KW-1185">Reference proteome</keyword>
<dbReference type="InterPro" id="IPR029063">
    <property type="entry name" value="SAM-dependent_MTases_sf"/>
</dbReference>
<accession>A0ABT2USE1</accession>
<dbReference type="Gene3D" id="3.40.50.150">
    <property type="entry name" value="Vaccinia Virus protein VP39"/>
    <property type="match status" value="1"/>
</dbReference>
<dbReference type="GO" id="GO:0008168">
    <property type="term" value="F:methyltransferase activity"/>
    <property type="evidence" value="ECO:0007669"/>
    <property type="project" value="UniProtKB-KW"/>
</dbReference>
<comment type="caution">
    <text evidence="3">The sequence shown here is derived from an EMBL/GenBank/DDBJ whole genome shotgun (WGS) entry which is preliminary data.</text>
</comment>
<organism evidence="3 4">
    <name type="scientific">Paenibacillus baimaensis</name>
    <dbReference type="NCBI Taxonomy" id="2982185"/>
    <lineage>
        <taxon>Bacteria</taxon>
        <taxon>Bacillati</taxon>
        <taxon>Bacillota</taxon>
        <taxon>Bacilli</taxon>
        <taxon>Bacillales</taxon>
        <taxon>Paenibacillaceae</taxon>
        <taxon>Paenibacillus</taxon>
    </lineage>
</organism>
<dbReference type="Proteomes" id="UP001652445">
    <property type="component" value="Unassembled WGS sequence"/>
</dbReference>
<name>A0ABT2USE1_9BACL</name>
<gene>
    <name evidence="3" type="ORF">OB236_31115</name>
</gene>
<dbReference type="SUPFAM" id="SSF53335">
    <property type="entry name" value="S-adenosyl-L-methionine-dependent methyltransferases"/>
    <property type="match status" value="1"/>
</dbReference>
<dbReference type="PANTHER" id="PTHR40048:SF1">
    <property type="entry name" value="RHAMNOSYL O-METHYLTRANSFERASE"/>
    <property type="match status" value="1"/>
</dbReference>
<evidence type="ECO:0000256" key="2">
    <source>
        <dbReference type="ARBA" id="ARBA00022679"/>
    </source>
</evidence>
<dbReference type="GO" id="GO:0032259">
    <property type="term" value="P:methylation"/>
    <property type="evidence" value="ECO:0007669"/>
    <property type="project" value="UniProtKB-KW"/>
</dbReference>
<protein>
    <submittedName>
        <fullName evidence="3">Class I SAM-dependent methyltransferase</fullName>
    </submittedName>
</protein>
<dbReference type="EMBL" id="JAOQIO010000107">
    <property type="protein sequence ID" value="MCU6796584.1"/>
    <property type="molecule type" value="Genomic_DNA"/>
</dbReference>
<sequence>MKWIFHNPDFAYVCYHPTILNISAWLGHRHFAYDLIRFMKPDTLVELGTHWGASFFSFCQAVADDDQVQTDCYAVDSWEGDPHAGLYTNEVYATVSRVTEQLYAPKASLIRKTFDEAANDFENETVQILHIDGYHTYEAVSHDYHTWLPKVAPNGIVLFHDISCYFKDFGVHQFWDQLKVQYPHIEFTHSWGLGVLFPKGVDARFQEVLAMRDFFSHIYSSRATELARRGAQI</sequence>
<reference evidence="3 4" key="1">
    <citation type="submission" date="2022-09" db="EMBL/GenBank/DDBJ databases">
        <authorList>
            <person name="Han X.L."/>
            <person name="Wang Q."/>
            <person name="Lu T."/>
        </authorList>
    </citation>
    <scope>NUCLEOTIDE SEQUENCE [LARGE SCALE GENOMIC DNA]</scope>
    <source>
        <strain evidence="3 4">WQ 127069</strain>
    </source>
</reference>
<keyword evidence="1 3" id="KW-0489">Methyltransferase</keyword>
<keyword evidence="2" id="KW-0808">Transferase</keyword>
<dbReference type="PANTHER" id="PTHR40048">
    <property type="entry name" value="RHAMNOSYL O-METHYLTRANSFERASE"/>
    <property type="match status" value="1"/>
</dbReference>
<evidence type="ECO:0000313" key="4">
    <source>
        <dbReference type="Proteomes" id="UP001652445"/>
    </source>
</evidence>
<evidence type="ECO:0000256" key="1">
    <source>
        <dbReference type="ARBA" id="ARBA00022603"/>
    </source>
</evidence>
<dbReference type="Pfam" id="PF13578">
    <property type="entry name" value="Methyltransf_24"/>
    <property type="match status" value="1"/>
</dbReference>